<dbReference type="AlphaFoldDB" id="A0A839T924"/>
<dbReference type="GO" id="GO:0000270">
    <property type="term" value="P:peptidoglycan metabolic process"/>
    <property type="evidence" value="ECO:0007669"/>
    <property type="project" value="InterPro"/>
</dbReference>
<dbReference type="InterPro" id="IPR008258">
    <property type="entry name" value="Transglycosylase_SLT_dom_1"/>
</dbReference>
<dbReference type="GO" id="GO:0008933">
    <property type="term" value="F:peptidoglycan lytic transglycosylase activity"/>
    <property type="evidence" value="ECO:0007669"/>
    <property type="project" value="InterPro"/>
</dbReference>
<protein>
    <submittedName>
        <fullName evidence="5">Membrane-bound lytic murein transglycosylase D</fullName>
    </submittedName>
</protein>
<dbReference type="PANTHER" id="PTHR33734:SF22">
    <property type="entry name" value="MEMBRANE-BOUND LYTIC MUREIN TRANSGLYCOSYLASE D"/>
    <property type="match status" value="1"/>
</dbReference>
<evidence type="ECO:0000313" key="5">
    <source>
        <dbReference type="EMBL" id="MBB3104525.1"/>
    </source>
</evidence>
<dbReference type="FunFam" id="1.10.530.10:FF:000004">
    <property type="entry name" value="Membrane-bound lytic murein transglycosylase D"/>
    <property type="match status" value="1"/>
</dbReference>
<dbReference type="InterPro" id="IPR010511">
    <property type="entry name" value="MltD_lipid-attach"/>
</dbReference>
<name>A0A839T924_AZOMA</name>
<accession>A0A839T924</accession>
<dbReference type="PANTHER" id="PTHR33734">
    <property type="entry name" value="LYSM DOMAIN-CONTAINING GPI-ANCHORED PROTEIN 2"/>
    <property type="match status" value="1"/>
</dbReference>
<comment type="similarity">
    <text evidence="1">Belongs to the transglycosylase Slt family.</text>
</comment>
<dbReference type="Gene3D" id="1.10.530.10">
    <property type="match status" value="1"/>
</dbReference>
<evidence type="ECO:0000313" key="6">
    <source>
        <dbReference type="Proteomes" id="UP000549250"/>
    </source>
</evidence>
<dbReference type="SUPFAM" id="SSF54106">
    <property type="entry name" value="LysM domain"/>
    <property type="match status" value="3"/>
</dbReference>
<proteinExistence type="inferred from homology"/>
<reference evidence="5 6" key="1">
    <citation type="submission" date="2020-08" db="EMBL/GenBank/DDBJ databases">
        <title>Genomic Encyclopedia of Type Strains, Phase III (KMG-III): the genomes of soil and plant-associated and newly described type strains.</title>
        <authorList>
            <person name="Whitman W."/>
        </authorList>
    </citation>
    <scope>NUCLEOTIDE SEQUENCE [LARGE SCALE GENOMIC DNA]</scope>
    <source>
        <strain evidence="5 6">CECT 4462</strain>
    </source>
</reference>
<dbReference type="Pfam" id="PF06474">
    <property type="entry name" value="LPAM_MltD"/>
    <property type="match status" value="1"/>
</dbReference>
<dbReference type="PROSITE" id="PS51782">
    <property type="entry name" value="LYSM"/>
    <property type="match status" value="3"/>
</dbReference>
<dbReference type="RefSeq" id="WP_183167375.1">
    <property type="nucleotide sequence ID" value="NZ_JACHXI010000016.1"/>
</dbReference>
<dbReference type="PROSITE" id="PS51257">
    <property type="entry name" value="PROKAR_LIPOPROTEIN"/>
    <property type="match status" value="1"/>
</dbReference>
<feature type="chain" id="PRO_5032710301" evidence="3">
    <location>
        <begin position="31"/>
        <end position="536"/>
    </location>
</feature>
<evidence type="ECO:0000256" key="1">
    <source>
        <dbReference type="ARBA" id="ARBA00007734"/>
    </source>
</evidence>
<comment type="caution">
    <text evidence="5">The sequence shown here is derived from an EMBL/GenBank/DDBJ whole genome shotgun (WGS) entry which is preliminary data.</text>
</comment>
<organism evidence="5 6">
    <name type="scientific">Azomonas macrocytogenes</name>
    <name type="common">Azotobacter macrocytogenes</name>
    <dbReference type="NCBI Taxonomy" id="69962"/>
    <lineage>
        <taxon>Bacteria</taxon>
        <taxon>Pseudomonadati</taxon>
        <taxon>Pseudomonadota</taxon>
        <taxon>Gammaproteobacteria</taxon>
        <taxon>Pseudomonadales</taxon>
        <taxon>Pseudomonadaceae</taxon>
        <taxon>Azomonas</taxon>
    </lineage>
</organism>
<dbReference type="SUPFAM" id="SSF53955">
    <property type="entry name" value="Lysozyme-like"/>
    <property type="match status" value="1"/>
</dbReference>
<dbReference type="CDD" id="cd16894">
    <property type="entry name" value="MltD-like"/>
    <property type="match status" value="1"/>
</dbReference>
<dbReference type="EMBL" id="JACHXI010000016">
    <property type="protein sequence ID" value="MBB3104525.1"/>
    <property type="molecule type" value="Genomic_DNA"/>
</dbReference>
<feature type="domain" description="LysM" evidence="4">
    <location>
        <begin position="420"/>
        <end position="463"/>
    </location>
</feature>
<gene>
    <name evidence="5" type="ORF">FHR87_002945</name>
</gene>
<feature type="signal peptide" evidence="3">
    <location>
        <begin position="1"/>
        <end position="30"/>
    </location>
</feature>
<feature type="compositionally biased region" description="Polar residues" evidence="2">
    <location>
        <begin position="402"/>
        <end position="419"/>
    </location>
</feature>
<keyword evidence="3" id="KW-0732">Signal</keyword>
<evidence type="ECO:0000256" key="3">
    <source>
        <dbReference type="SAM" id="SignalP"/>
    </source>
</evidence>
<dbReference type="Pfam" id="PF01464">
    <property type="entry name" value="SLT"/>
    <property type="match status" value="1"/>
</dbReference>
<dbReference type="Pfam" id="PF01476">
    <property type="entry name" value="LysM"/>
    <property type="match status" value="3"/>
</dbReference>
<dbReference type="InterPro" id="IPR018392">
    <property type="entry name" value="LysM"/>
</dbReference>
<feature type="domain" description="LysM" evidence="4">
    <location>
        <begin position="491"/>
        <end position="536"/>
    </location>
</feature>
<evidence type="ECO:0000259" key="4">
    <source>
        <dbReference type="PROSITE" id="PS51782"/>
    </source>
</evidence>
<dbReference type="InterPro" id="IPR036779">
    <property type="entry name" value="LysM_dom_sf"/>
</dbReference>
<dbReference type="InterPro" id="IPR000189">
    <property type="entry name" value="Transglyc_AS"/>
</dbReference>
<dbReference type="InterPro" id="IPR023346">
    <property type="entry name" value="Lysozyme-like_dom_sf"/>
</dbReference>
<feature type="domain" description="LysM" evidence="4">
    <location>
        <begin position="347"/>
        <end position="390"/>
    </location>
</feature>
<dbReference type="GO" id="GO:0016020">
    <property type="term" value="C:membrane"/>
    <property type="evidence" value="ECO:0007669"/>
    <property type="project" value="InterPro"/>
</dbReference>
<dbReference type="CDD" id="cd00118">
    <property type="entry name" value="LysM"/>
    <property type="match status" value="3"/>
</dbReference>
<dbReference type="Gene3D" id="3.10.350.10">
    <property type="entry name" value="LysM domain"/>
    <property type="match status" value="3"/>
</dbReference>
<evidence type="ECO:0000256" key="2">
    <source>
        <dbReference type="SAM" id="MobiDB-lite"/>
    </source>
</evidence>
<sequence>MPPAPHKYRAPAAQAAVGPVLALALCIALAGCQSHDSTQDRGYERTKIVHHKHHYRQSNWTPPKETAPVVYQDIWERMRAGFQLQDLVDSNPRVEQQRLLFASRASSIEISSERSAPYIHYIVERLEERDMPLELALLPIIESSYNPFAYSSANAVGLWQFIPSTGLYYNLQQTSLYDGRRDVTASTNAALRYLSYLHDLFDGDWLLALAAYNAGEGTVGRAIERNEKLGLPTDYWNLPLPQETRDYVPKLLAVSRLVLSPDAYGISLSPVANEPYFESVALNQRVELARVAQIANLDEEELYRLNPAFTRRITPNSPINLLVPTEKAQLLVANLANLKNQEPAGWQRHRVRPGDTLNNIAERYQASIKKLKDINQLRSNQVNIGQVLSIPVARSEEAEPTRQATRTIAKRSSPTNSAPRTYRVKAGENLWGIAEKQKISVRNLQRWNMLSGSSVNTGQLLLLQAPAPKTVVANNTKAGGRIANAGRVSITYYKVKKGDSLHEIAKRFNVQLQALKRWNPHSVELKPGQMLTLYPL</sequence>
<dbReference type="SMART" id="SM00257">
    <property type="entry name" value="LysM"/>
    <property type="match status" value="3"/>
</dbReference>
<keyword evidence="6" id="KW-1185">Reference proteome</keyword>
<dbReference type="Proteomes" id="UP000549250">
    <property type="component" value="Unassembled WGS sequence"/>
</dbReference>
<dbReference type="PROSITE" id="PS00922">
    <property type="entry name" value="TRANSGLYCOSYLASE"/>
    <property type="match status" value="1"/>
</dbReference>
<feature type="region of interest" description="Disordered" evidence="2">
    <location>
        <begin position="395"/>
        <end position="420"/>
    </location>
</feature>